<feature type="compositionally biased region" description="Polar residues" evidence="1">
    <location>
        <begin position="1"/>
        <end position="15"/>
    </location>
</feature>
<evidence type="ECO:0000313" key="3">
    <source>
        <dbReference type="Proteomes" id="UP001153069"/>
    </source>
</evidence>
<feature type="compositionally biased region" description="Basic and acidic residues" evidence="1">
    <location>
        <begin position="121"/>
        <end position="141"/>
    </location>
</feature>
<dbReference type="AlphaFoldDB" id="A0A9N8E9Y6"/>
<feature type="region of interest" description="Disordered" evidence="1">
    <location>
        <begin position="107"/>
        <end position="147"/>
    </location>
</feature>
<proteinExistence type="predicted"/>
<name>A0A9N8E9Y6_9STRA</name>
<feature type="region of interest" description="Disordered" evidence="1">
    <location>
        <begin position="1"/>
        <end position="24"/>
    </location>
</feature>
<reference evidence="2" key="1">
    <citation type="submission" date="2020-06" db="EMBL/GenBank/DDBJ databases">
        <authorList>
            <consortium name="Plant Systems Biology data submission"/>
        </authorList>
    </citation>
    <scope>NUCLEOTIDE SEQUENCE</scope>
    <source>
        <strain evidence="2">D6</strain>
    </source>
</reference>
<feature type="region of interest" description="Disordered" evidence="1">
    <location>
        <begin position="64"/>
        <end position="87"/>
    </location>
</feature>
<sequence length="201" mass="21912">MMSSEATPPQSTPTATLPPLIPDVGTVHADARTTMSTTDIPLAGVELPFLVDLPDELPVRQNGLPTLGSRLQPRTNISTARRRPRDAAQELLDSLEEDTLSANPLILPLLLPPPMSPSSSRPEETPRFRLQKRRQDQEDRSGLTPPVMAVTDVLGSILFAEAAEATRRSLHQRAPIASTTTDHQQPPTFIIPPSIYLPNVL</sequence>
<comment type="caution">
    <text evidence="2">The sequence shown here is derived from an EMBL/GenBank/DDBJ whole genome shotgun (WGS) entry which is preliminary data.</text>
</comment>
<evidence type="ECO:0000256" key="1">
    <source>
        <dbReference type="SAM" id="MobiDB-lite"/>
    </source>
</evidence>
<organism evidence="2 3">
    <name type="scientific">Seminavis robusta</name>
    <dbReference type="NCBI Taxonomy" id="568900"/>
    <lineage>
        <taxon>Eukaryota</taxon>
        <taxon>Sar</taxon>
        <taxon>Stramenopiles</taxon>
        <taxon>Ochrophyta</taxon>
        <taxon>Bacillariophyta</taxon>
        <taxon>Bacillariophyceae</taxon>
        <taxon>Bacillariophycidae</taxon>
        <taxon>Naviculales</taxon>
        <taxon>Naviculaceae</taxon>
        <taxon>Seminavis</taxon>
    </lineage>
</organism>
<dbReference type="EMBL" id="CAICTM010000861">
    <property type="protein sequence ID" value="CAB9517521.1"/>
    <property type="molecule type" value="Genomic_DNA"/>
</dbReference>
<accession>A0A9N8E9Y6</accession>
<dbReference type="Proteomes" id="UP001153069">
    <property type="component" value="Unassembled WGS sequence"/>
</dbReference>
<keyword evidence="3" id="KW-1185">Reference proteome</keyword>
<protein>
    <submittedName>
        <fullName evidence="2">Uncharacterized protein</fullName>
    </submittedName>
</protein>
<evidence type="ECO:0000313" key="2">
    <source>
        <dbReference type="EMBL" id="CAB9517521.1"/>
    </source>
</evidence>
<gene>
    <name evidence="2" type="ORF">SEMRO_862_G212450.1</name>
</gene>